<proteinExistence type="predicted"/>
<accession>A0A0E9V2B4</accession>
<reference evidence="1" key="2">
    <citation type="journal article" date="2015" name="Fish Shellfish Immunol.">
        <title>Early steps in the European eel (Anguilla anguilla)-Vibrio vulnificus interaction in the gills: Role of the RtxA13 toxin.</title>
        <authorList>
            <person name="Callol A."/>
            <person name="Pajuelo D."/>
            <person name="Ebbesson L."/>
            <person name="Teles M."/>
            <person name="MacKenzie S."/>
            <person name="Amaro C."/>
        </authorList>
    </citation>
    <scope>NUCLEOTIDE SEQUENCE</scope>
</reference>
<reference evidence="1" key="1">
    <citation type="submission" date="2014-11" db="EMBL/GenBank/DDBJ databases">
        <authorList>
            <person name="Amaro Gonzalez C."/>
        </authorList>
    </citation>
    <scope>NUCLEOTIDE SEQUENCE</scope>
</reference>
<dbReference type="AlphaFoldDB" id="A0A0E9V2B4"/>
<dbReference type="EMBL" id="GBXM01036992">
    <property type="protein sequence ID" value="JAH71585.1"/>
    <property type="molecule type" value="Transcribed_RNA"/>
</dbReference>
<organism evidence="1">
    <name type="scientific">Anguilla anguilla</name>
    <name type="common">European freshwater eel</name>
    <name type="synonym">Muraena anguilla</name>
    <dbReference type="NCBI Taxonomy" id="7936"/>
    <lineage>
        <taxon>Eukaryota</taxon>
        <taxon>Metazoa</taxon>
        <taxon>Chordata</taxon>
        <taxon>Craniata</taxon>
        <taxon>Vertebrata</taxon>
        <taxon>Euteleostomi</taxon>
        <taxon>Actinopterygii</taxon>
        <taxon>Neopterygii</taxon>
        <taxon>Teleostei</taxon>
        <taxon>Anguilliformes</taxon>
        <taxon>Anguillidae</taxon>
        <taxon>Anguilla</taxon>
    </lineage>
</organism>
<name>A0A0E9V2B4_ANGAN</name>
<evidence type="ECO:0000313" key="1">
    <source>
        <dbReference type="EMBL" id="JAH71585.1"/>
    </source>
</evidence>
<protein>
    <submittedName>
        <fullName evidence="1">Uncharacterized protein</fullName>
    </submittedName>
</protein>
<sequence>MGEFTDRSACVVCGIWGENECNFYIVPSLTDFKVRQRAYLMDVETNVRCT</sequence>